<gene>
    <name evidence="2" type="ORF">Plil01_000820600</name>
</gene>
<proteinExistence type="predicted"/>
<evidence type="ECO:0000313" key="3">
    <source>
        <dbReference type="Proteomes" id="UP001165083"/>
    </source>
</evidence>
<reference evidence="2" key="1">
    <citation type="submission" date="2023-04" db="EMBL/GenBank/DDBJ databases">
        <title>Phytophthora lilii NBRC 32176.</title>
        <authorList>
            <person name="Ichikawa N."/>
            <person name="Sato H."/>
            <person name="Tonouchi N."/>
        </authorList>
    </citation>
    <scope>NUCLEOTIDE SEQUENCE</scope>
    <source>
        <strain evidence="2">NBRC 32176</strain>
    </source>
</reference>
<evidence type="ECO:0000313" key="2">
    <source>
        <dbReference type="EMBL" id="GMF20922.1"/>
    </source>
</evidence>
<evidence type="ECO:0000256" key="1">
    <source>
        <dbReference type="SAM" id="MobiDB-lite"/>
    </source>
</evidence>
<feature type="compositionally biased region" description="Polar residues" evidence="1">
    <location>
        <begin position="37"/>
        <end position="47"/>
    </location>
</feature>
<comment type="caution">
    <text evidence="2">The sequence shown here is derived from an EMBL/GenBank/DDBJ whole genome shotgun (WGS) entry which is preliminary data.</text>
</comment>
<dbReference type="AlphaFoldDB" id="A0A9W6WNU0"/>
<feature type="region of interest" description="Disordered" evidence="1">
    <location>
        <begin position="1"/>
        <end position="59"/>
    </location>
</feature>
<protein>
    <submittedName>
        <fullName evidence="2">Unnamed protein product</fullName>
    </submittedName>
</protein>
<accession>A0A9W6WNU0</accession>
<keyword evidence="3" id="KW-1185">Reference proteome</keyword>
<dbReference type="EMBL" id="BSXW01000390">
    <property type="protein sequence ID" value="GMF20922.1"/>
    <property type="molecule type" value="Genomic_DNA"/>
</dbReference>
<dbReference type="Proteomes" id="UP001165083">
    <property type="component" value="Unassembled WGS sequence"/>
</dbReference>
<name>A0A9W6WNU0_9STRA</name>
<sequence>MDPFGDGNPVEGGEAPADISDFAPPADNTGECVEPTEGQSFEQQAYEQPSYEEHTDFGAPAEQPADFQQEAPAPVEIPAQIPVVEDNELTYVAG</sequence>
<organism evidence="2 3">
    <name type="scientific">Phytophthora lilii</name>
    <dbReference type="NCBI Taxonomy" id="2077276"/>
    <lineage>
        <taxon>Eukaryota</taxon>
        <taxon>Sar</taxon>
        <taxon>Stramenopiles</taxon>
        <taxon>Oomycota</taxon>
        <taxon>Peronosporomycetes</taxon>
        <taxon>Peronosporales</taxon>
        <taxon>Peronosporaceae</taxon>
        <taxon>Phytophthora</taxon>
    </lineage>
</organism>